<feature type="coiled-coil region" evidence="1">
    <location>
        <begin position="55"/>
        <end position="82"/>
    </location>
</feature>
<dbReference type="EMBL" id="BAABME010005875">
    <property type="protein sequence ID" value="GAA0166852.1"/>
    <property type="molecule type" value="Genomic_DNA"/>
</dbReference>
<keyword evidence="3" id="KW-1185">Reference proteome</keyword>
<evidence type="ECO:0000256" key="1">
    <source>
        <dbReference type="SAM" id="Coils"/>
    </source>
</evidence>
<name>A0AAV3QRW9_LITER</name>
<reference evidence="2 3" key="1">
    <citation type="submission" date="2024-01" db="EMBL/GenBank/DDBJ databases">
        <title>The complete chloroplast genome sequence of Lithospermum erythrorhizon: insights into the phylogenetic relationship among Boraginaceae species and the maternal lineages of purple gromwells.</title>
        <authorList>
            <person name="Okada T."/>
            <person name="Watanabe K."/>
        </authorList>
    </citation>
    <scope>NUCLEOTIDE SEQUENCE [LARGE SCALE GENOMIC DNA]</scope>
</reference>
<keyword evidence="1" id="KW-0175">Coiled coil</keyword>
<evidence type="ECO:0000313" key="2">
    <source>
        <dbReference type="EMBL" id="GAA0166852.1"/>
    </source>
</evidence>
<dbReference type="AlphaFoldDB" id="A0AAV3QRW9"/>
<sequence>MYSQELLKDASSEKTQAELEVAHVSLIERGEELHSCKEALSAEEAKYVEDTRSAKLEAINRAEVAEARASEAETRMSQMDAEIARRVEEFKDSEEGDLFVGKESATAVAEFLAKFSHDFPQLANMFNQFKKDCLKSTSKVSP</sequence>
<accession>A0AAV3QRW9</accession>
<protein>
    <submittedName>
        <fullName evidence="2">Uncharacterized protein</fullName>
    </submittedName>
</protein>
<comment type="caution">
    <text evidence="2">The sequence shown here is derived from an EMBL/GenBank/DDBJ whole genome shotgun (WGS) entry which is preliminary data.</text>
</comment>
<dbReference type="Proteomes" id="UP001454036">
    <property type="component" value="Unassembled WGS sequence"/>
</dbReference>
<evidence type="ECO:0000313" key="3">
    <source>
        <dbReference type="Proteomes" id="UP001454036"/>
    </source>
</evidence>
<proteinExistence type="predicted"/>
<organism evidence="2 3">
    <name type="scientific">Lithospermum erythrorhizon</name>
    <name type="common">Purple gromwell</name>
    <name type="synonym">Lithospermum officinale var. erythrorhizon</name>
    <dbReference type="NCBI Taxonomy" id="34254"/>
    <lineage>
        <taxon>Eukaryota</taxon>
        <taxon>Viridiplantae</taxon>
        <taxon>Streptophyta</taxon>
        <taxon>Embryophyta</taxon>
        <taxon>Tracheophyta</taxon>
        <taxon>Spermatophyta</taxon>
        <taxon>Magnoliopsida</taxon>
        <taxon>eudicotyledons</taxon>
        <taxon>Gunneridae</taxon>
        <taxon>Pentapetalae</taxon>
        <taxon>asterids</taxon>
        <taxon>lamiids</taxon>
        <taxon>Boraginales</taxon>
        <taxon>Boraginaceae</taxon>
        <taxon>Boraginoideae</taxon>
        <taxon>Lithospermeae</taxon>
        <taxon>Lithospermum</taxon>
    </lineage>
</organism>
<gene>
    <name evidence="2" type="ORF">LIER_21916</name>
</gene>